<sequence length="52" mass="5871">MQKQEDKAQTDLIQSISIPNMETPAGGQPSFSELQRTDPTLKKCFNLEFQSL</sequence>
<organism evidence="2 3">
    <name type="scientific">Candidula unifasciata</name>
    <dbReference type="NCBI Taxonomy" id="100452"/>
    <lineage>
        <taxon>Eukaryota</taxon>
        <taxon>Metazoa</taxon>
        <taxon>Spiralia</taxon>
        <taxon>Lophotrochozoa</taxon>
        <taxon>Mollusca</taxon>
        <taxon>Gastropoda</taxon>
        <taxon>Heterobranchia</taxon>
        <taxon>Euthyneura</taxon>
        <taxon>Panpulmonata</taxon>
        <taxon>Eupulmonata</taxon>
        <taxon>Stylommatophora</taxon>
        <taxon>Helicina</taxon>
        <taxon>Helicoidea</taxon>
        <taxon>Geomitridae</taxon>
        <taxon>Candidula</taxon>
    </lineage>
</organism>
<gene>
    <name evidence="2" type="ORF">CUNI_LOCUS9639</name>
</gene>
<evidence type="ECO:0000256" key="1">
    <source>
        <dbReference type="SAM" id="MobiDB-lite"/>
    </source>
</evidence>
<proteinExistence type="predicted"/>
<evidence type="ECO:0000313" key="3">
    <source>
        <dbReference type="Proteomes" id="UP000678393"/>
    </source>
</evidence>
<name>A0A8S3ZAI9_9EUPU</name>
<comment type="caution">
    <text evidence="2">The sequence shown here is derived from an EMBL/GenBank/DDBJ whole genome shotgun (WGS) entry which is preliminary data.</text>
</comment>
<dbReference type="AlphaFoldDB" id="A0A8S3ZAI9"/>
<keyword evidence="3" id="KW-1185">Reference proteome</keyword>
<feature type="non-terminal residue" evidence="2">
    <location>
        <position position="52"/>
    </location>
</feature>
<evidence type="ECO:0000313" key="2">
    <source>
        <dbReference type="EMBL" id="CAG5124081.1"/>
    </source>
</evidence>
<dbReference type="EMBL" id="CAJHNH020001691">
    <property type="protein sequence ID" value="CAG5124081.1"/>
    <property type="molecule type" value="Genomic_DNA"/>
</dbReference>
<reference evidence="2" key="1">
    <citation type="submission" date="2021-04" db="EMBL/GenBank/DDBJ databases">
        <authorList>
            <consortium name="Molecular Ecology Group"/>
        </authorList>
    </citation>
    <scope>NUCLEOTIDE SEQUENCE</scope>
</reference>
<accession>A0A8S3ZAI9</accession>
<feature type="compositionally biased region" description="Polar residues" evidence="1">
    <location>
        <begin position="11"/>
        <end position="20"/>
    </location>
</feature>
<feature type="region of interest" description="Disordered" evidence="1">
    <location>
        <begin position="1"/>
        <end position="37"/>
    </location>
</feature>
<protein>
    <submittedName>
        <fullName evidence="2">Uncharacterized protein</fullName>
    </submittedName>
</protein>
<dbReference type="Proteomes" id="UP000678393">
    <property type="component" value="Unassembled WGS sequence"/>
</dbReference>